<dbReference type="OrthoDB" id="1122028at2"/>
<dbReference type="SUPFAM" id="SSF54975">
    <property type="entry name" value="Acylphosphatase/BLUF domain-like"/>
    <property type="match status" value="1"/>
</dbReference>
<dbReference type="AlphaFoldDB" id="A0A1H8LHB9"/>
<dbReference type="RefSeq" id="WP_091211963.1">
    <property type="nucleotide sequence ID" value="NZ_FOCL01000005.1"/>
</dbReference>
<dbReference type="Pfam" id="PF04940">
    <property type="entry name" value="BLUF"/>
    <property type="match status" value="1"/>
</dbReference>
<evidence type="ECO:0000313" key="3">
    <source>
        <dbReference type="Proteomes" id="UP000198942"/>
    </source>
</evidence>
<reference evidence="3" key="1">
    <citation type="submission" date="2016-10" db="EMBL/GenBank/DDBJ databases">
        <authorList>
            <person name="Varghese N."/>
            <person name="Submissions S."/>
        </authorList>
    </citation>
    <scope>NUCLEOTIDE SEQUENCE [LARGE SCALE GENOMIC DNA]</scope>
    <source>
        <strain evidence="3">Gh-48</strain>
    </source>
</reference>
<evidence type="ECO:0000313" key="2">
    <source>
        <dbReference type="EMBL" id="SEO04592.1"/>
    </source>
</evidence>
<dbReference type="STRING" id="551995.SAMN05192574_10599"/>
<keyword evidence="3" id="KW-1185">Reference proteome</keyword>
<gene>
    <name evidence="2" type="ORF">SAMN05192574_10599</name>
</gene>
<dbReference type="GO" id="GO:0071949">
    <property type="term" value="F:FAD binding"/>
    <property type="evidence" value="ECO:0007669"/>
    <property type="project" value="InterPro"/>
</dbReference>
<name>A0A1H8LHB9_9SPHI</name>
<proteinExistence type="predicted"/>
<feature type="domain" description="BLUF" evidence="1">
    <location>
        <begin position="1"/>
        <end position="92"/>
    </location>
</feature>
<dbReference type="EMBL" id="FOCL01000005">
    <property type="protein sequence ID" value="SEO04592.1"/>
    <property type="molecule type" value="Genomic_DNA"/>
</dbReference>
<dbReference type="GO" id="GO:0009882">
    <property type="term" value="F:blue light photoreceptor activity"/>
    <property type="evidence" value="ECO:0007669"/>
    <property type="project" value="InterPro"/>
</dbReference>
<dbReference type="InterPro" id="IPR007024">
    <property type="entry name" value="BLUF_domain"/>
</dbReference>
<accession>A0A1H8LHB9</accession>
<dbReference type="PROSITE" id="PS50925">
    <property type="entry name" value="BLUF"/>
    <property type="match status" value="1"/>
</dbReference>
<evidence type="ECO:0000259" key="1">
    <source>
        <dbReference type="PROSITE" id="PS50925"/>
    </source>
</evidence>
<protein>
    <submittedName>
        <fullName evidence="2">Sensors of blue-light using FAD</fullName>
    </submittedName>
</protein>
<dbReference type="Proteomes" id="UP000198942">
    <property type="component" value="Unassembled WGS sequence"/>
</dbReference>
<organism evidence="2 3">
    <name type="scientific">Mucilaginibacter gossypiicola</name>
    <dbReference type="NCBI Taxonomy" id="551995"/>
    <lineage>
        <taxon>Bacteria</taxon>
        <taxon>Pseudomonadati</taxon>
        <taxon>Bacteroidota</taxon>
        <taxon>Sphingobacteriia</taxon>
        <taxon>Sphingobacteriales</taxon>
        <taxon>Sphingobacteriaceae</taxon>
        <taxon>Mucilaginibacter</taxon>
    </lineage>
</organism>
<dbReference type="InterPro" id="IPR036046">
    <property type="entry name" value="Acylphosphatase-like_dom_sf"/>
</dbReference>
<sequence>MEYLVFISTAKKLMSDDELLDLLQSARLKNTENNITGMLLYGEGTFMQVLEGEKEDLQRVYNYIQADKRHRNIIVMLTGMLNERIFSKWSMSFASVNADVLEMIEGYSNPANMTFTNDTINHPTVTMIKTFADSNRLSTPALTLFN</sequence>
<dbReference type="SMART" id="SM01034">
    <property type="entry name" value="BLUF"/>
    <property type="match status" value="1"/>
</dbReference>
<dbReference type="Gene3D" id="3.30.70.100">
    <property type="match status" value="1"/>
</dbReference>